<sequence length="327" mass="35862">MGLAFSDTLYREAVIGGAEQVPPFTPAVQNPAGKILNDTLNWMEISGCYTATGTEQYAIIGSFKTSANTQSEGCFGVTGSYYYVDDVGVYDFDPLPDTLVLCKGESRTIGKSFLDATYSWNTGAADSILTINQEGRYIVNATLGNCVFSDTVVVLENDKQLSLLPADTLLCEGEELDLSIPLPGTYLWSDGSGSNQISIVEDGTYTVEIQNNCGVFNHSFEVTTEICGCNVYVPTAFSPNGDGNNDVLQCYVSCDFPYQAIRFEVFDRWGGLVYSNKSSDIQSIIWDGTFKGKALDPGVYAWFFEYEYIRNGTVNHKTISGEVHIFR</sequence>
<protein>
    <recommendedName>
        <fullName evidence="3">Gliding motility-associated C-terminal domain-containing protein</fullName>
    </recommendedName>
</protein>
<comment type="caution">
    <text evidence="1">The sequence shown here is derived from an EMBL/GenBank/DDBJ whole genome shotgun (WGS) entry which is preliminary data.</text>
</comment>
<dbReference type="EMBL" id="JPOS01000083">
    <property type="protein sequence ID" value="KGE85841.1"/>
    <property type="molecule type" value="Genomic_DNA"/>
</dbReference>
<dbReference type="AlphaFoldDB" id="A0A098S1B3"/>
<evidence type="ECO:0000313" key="2">
    <source>
        <dbReference type="Proteomes" id="UP000029736"/>
    </source>
</evidence>
<dbReference type="Pfam" id="PF13585">
    <property type="entry name" value="CHU_C"/>
    <property type="match status" value="1"/>
</dbReference>
<keyword evidence="2" id="KW-1185">Reference proteome</keyword>
<dbReference type="NCBIfam" id="TIGR04131">
    <property type="entry name" value="Bac_Flav_CTERM"/>
    <property type="match status" value="1"/>
</dbReference>
<evidence type="ECO:0000313" key="1">
    <source>
        <dbReference type="EMBL" id="KGE85841.1"/>
    </source>
</evidence>
<dbReference type="InterPro" id="IPR026341">
    <property type="entry name" value="T9SS_type_B"/>
</dbReference>
<accession>A0A098S1B3</accession>
<name>A0A098S1B3_9BACT</name>
<organism evidence="1 2">
    <name type="scientific">Phaeodactylibacter xiamenensis</name>
    <dbReference type="NCBI Taxonomy" id="1524460"/>
    <lineage>
        <taxon>Bacteria</taxon>
        <taxon>Pseudomonadati</taxon>
        <taxon>Bacteroidota</taxon>
        <taxon>Saprospiria</taxon>
        <taxon>Saprospirales</taxon>
        <taxon>Haliscomenobacteraceae</taxon>
        <taxon>Phaeodactylibacter</taxon>
    </lineage>
</organism>
<evidence type="ECO:0008006" key="3">
    <source>
        <dbReference type="Google" id="ProtNLM"/>
    </source>
</evidence>
<gene>
    <name evidence="1" type="ORF">IX84_24780</name>
</gene>
<dbReference type="Proteomes" id="UP000029736">
    <property type="component" value="Unassembled WGS sequence"/>
</dbReference>
<reference evidence="1 2" key="1">
    <citation type="journal article" date="2014" name="Int. J. Syst. Evol. Microbiol.">
        <title>Phaeodactylibacter xiamenensis gen. nov., sp. nov., a member of the family Saprospiraceae isolated from the marine alga Phaeodactylum tricornutum.</title>
        <authorList>
            <person name="Chen Z.Jr."/>
            <person name="Lei X."/>
            <person name="Lai Q."/>
            <person name="Li Y."/>
            <person name="Zhang B."/>
            <person name="Zhang J."/>
            <person name="Zhang H."/>
            <person name="Yang L."/>
            <person name="Zheng W."/>
            <person name="Tian Y."/>
            <person name="Yu Z."/>
            <person name="Xu H.Jr."/>
            <person name="Zheng T."/>
        </authorList>
    </citation>
    <scope>NUCLEOTIDE SEQUENCE [LARGE SCALE GENOMIC DNA]</scope>
    <source>
        <strain evidence="1 2">KD52</strain>
    </source>
</reference>
<dbReference type="STRING" id="1524460.IX84_24780"/>
<proteinExistence type="predicted"/>